<evidence type="ECO:0000313" key="1">
    <source>
        <dbReference type="EMBL" id="SNS17656.1"/>
    </source>
</evidence>
<proteinExistence type="predicted"/>
<protein>
    <submittedName>
        <fullName evidence="1">Uncharacterized protein</fullName>
    </submittedName>
</protein>
<accession>A0A239CBN6</accession>
<name>A0A239CBN6_9BACT</name>
<dbReference type="Proteomes" id="UP000198324">
    <property type="component" value="Unassembled WGS sequence"/>
</dbReference>
<evidence type="ECO:0000313" key="2">
    <source>
        <dbReference type="Proteomes" id="UP000198324"/>
    </source>
</evidence>
<sequence length="540" mass="52095">MTDSEKGAYCAIGPDSPSRIGIFDARRGPGHGNPMYGLTDNIVAGPPGSTTAGPAGHFEAGPPGSFTPGPAGHVPISEGGWVPISEGGHVPIDCTPAVIPYSPLSGGVLFVEGSTQSAIPSTGGGGGHVSTGGGGTVSGGGAGLVSGAGGGAVSAGSSVSGGGGASVVSSGGGGAVSGGGGGFSGGGGGAISGGGGATVSGGGGAISGGGGATVSGGGGISSGGGGSGGASVISGGGASSGGGGISSGGGGGGVSSGGGSAASGVSYVLGGATPVAQATGGGMTYSSTSGPGMPPVELRVGQAMAQASASAPATPATEGFTVSPGGRTFPTPTGYVHPPQAMHFHGNPHTHVAHHPTRVLHSEFHGEAYQLYEPAYVWQERPRSTPPPPFLASDYLKPSTYDPPRVIFPEERPNVTVNVDGSVGAKGGVHVTENINQPLNQDFSQSRNVEFASTTVNETNRAYDNSTTVNRTVQQPEYNQQNTTLDFSQHNSPDLSTTRQENTQVNVEDAARVLNMFFTGALPAASVDVGLGNPVVGRVA</sequence>
<dbReference type="AlphaFoldDB" id="A0A239CBN6"/>
<keyword evidence="2" id="KW-1185">Reference proteome</keyword>
<reference evidence="1 2" key="1">
    <citation type="submission" date="2017-06" db="EMBL/GenBank/DDBJ databases">
        <authorList>
            <person name="Kim H.J."/>
            <person name="Triplett B.A."/>
        </authorList>
    </citation>
    <scope>NUCLEOTIDE SEQUENCE [LARGE SCALE GENOMIC DNA]</scope>
    <source>
        <strain evidence="1 2">DSM 13116</strain>
    </source>
</reference>
<dbReference type="EMBL" id="FZOC01000007">
    <property type="protein sequence ID" value="SNS17656.1"/>
    <property type="molecule type" value="Genomic_DNA"/>
</dbReference>
<gene>
    <name evidence="1" type="ORF">SAMN04488503_3065</name>
</gene>
<organism evidence="1 2">
    <name type="scientific">Humidesulfovibrio mexicanus</name>
    <dbReference type="NCBI Taxonomy" id="147047"/>
    <lineage>
        <taxon>Bacteria</taxon>
        <taxon>Pseudomonadati</taxon>
        <taxon>Thermodesulfobacteriota</taxon>
        <taxon>Desulfovibrionia</taxon>
        <taxon>Desulfovibrionales</taxon>
        <taxon>Desulfovibrionaceae</taxon>
        <taxon>Humidesulfovibrio</taxon>
    </lineage>
</organism>